<evidence type="ECO:0000259" key="3">
    <source>
        <dbReference type="Pfam" id="PF14690"/>
    </source>
</evidence>
<evidence type="ECO:0000313" key="5">
    <source>
        <dbReference type="Proteomes" id="UP000322619"/>
    </source>
</evidence>
<evidence type="ECO:0000313" key="4">
    <source>
        <dbReference type="EMBL" id="TYC85377.1"/>
    </source>
</evidence>
<dbReference type="Pfam" id="PF01610">
    <property type="entry name" value="DDE_Tnp_ISL3"/>
    <property type="match status" value="1"/>
</dbReference>
<dbReference type="RefSeq" id="WP_148637637.1">
    <property type="nucleotide sequence ID" value="NZ_VSLA01000018.1"/>
</dbReference>
<dbReference type="AlphaFoldDB" id="A0A5D0WMK2"/>
<dbReference type="Pfam" id="PF14690">
    <property type="entry name" value="Zn_ribbon_ISL3"/>
    <property type="match status" value="1"/>
</dbReference>
<dbReference type="InterPro" id="IPR029261">
    <property type="entry name" value="Transposase_Znf"/>
</dbReference>
<sequence length="287" mass="32676">MESSNTLFLDHYFPSDVLKITEVIETDDKIIIHMKSISHTCVCPRCHQRLEHYHGTYIRKVQDLPILGKNVQLRIKAHEYICDNEGCPVRTVAETFNGFLNANRRMTQRCEDFICMLAIETSCEGCARICQAMNLYISGDSVIRFLTERYEAQPPPVCGETIGIDDFAFKKRSRYGTVIVDEATHKPVAVLNSRDSNTLKAWLRQNKQVRRITRDRASAYASAIEEILPDAMQIADRFHLHQNLLEAVQNALKSVVPADIKIPIDQGCSDNQQPSEKIPKDGVKKKK</sequence>
<accession>A0A5D0WMK2</accession>
<dbReference type="InterPro" id="IPR002560">
    <property type="entry name" value="Transposase_DDE"/>
</dbReference>
<comment type="caution">
    <text evidence="4">The sequence shown here is derived from an EMBL/GenBank/DDBJ whole genome shotgun (WGS) entry which is preliminary data.</text>
</comment>
<dbReference type="PANTHER" id="PTHR33498:SF1">
    <property type="entry name" value="TRANSPOSASE FOR INSERTION SEQUENCE ELEMENT IS1557"/>
    <property type="match status" value="1"/>
</dbReference>
<dbReference type="Proteomes" id="UP000322619">
    <property type="component" value="Unassembled WGS sequence"/>
</dbReference>
<feature type="region of interest" description="Disordered" evidence="1">
    <location>
        <begin position="265"/>
        <end position="287"/>
    </location>
</feature>
<evidence type="ECO:0000256" key="1">
    <source>
        <dbReference type="SAM" id="MobiDB-lite"/>
    </source>
</evidence>
<dbReference type="EMBL" id="VSLA01000018">
    <property type="protein sequence ID" value="TYC85377.1"/>
    <property type="molecule type" value="Genomic_DNA"/>
</dbReference>
<reference evidence="4 5" key="1">
    <citation type="submission" date="2019-08" db="EMBL/GenBank/DDBJ databases">
        <title>Isolation and enrichment of carboxydotrophic bacteria from anaerobic sludge for the production of bio-based chemicals from syngas.</title>
        <authorList>
            <person name="Antares A.L."/>
            <person name="Moreira J."/>
            <person name="Diender M."/>
            <person name="Parshina S.N."/>
            <person name="Stams A.J.M."/>
            <person name="Alves M."/>
            <person name="Alves J.I."/>
            <person name="Sousa D.Z."/>
        </authorList>
    </citation>
    <scope>NUCLEOTIDE SEQUENCE [LARGE SCALE GENOMIC DNA]</scope>
    <source>
        <strain evidence="4 5">JM</strain>
    </source>
</reference>
<name>A0A5D0WMK2_9FIRM</name>
<evidence type="ECO:0000259" key="2">
    <source>
        <dbReference type="Pfam" id="PF01610"/>
    </source>
</evidence>
<protein>
    <submittedName>
        <fullName evidence="4">Transposase</fullName>
    </submittedName>
</protein>
<dbReference type="PANTHER" id="PTHR33498">
    <property type="entry name" value="TRANSPOSASE FOR INSERTION SEQUENCE ELEMENT IS1557"/>
    <property type="match status" value="1"/>
</dbReference>
<organism evidence="4 5">
    <name type="scientific">Acetobacterium wieringae</name>
    <dbReference type="NCBI Taxonomy" id="52694"/>
    <lineage>
        <taxon>Bacteria</taxon>
        <taxon>Bacillati</taxon>
        <taxon>Bacillota</taxon>
        <taxon>Clostridia</taxon>
        <taxon>Eubacteriales</taxon>
        <taxon>Eubacteriaceae</taxon>
        <taxon>Acetobacterium</taxon>
    </lineage>
</organism>
<proteinExistence type="predicted"/>
<gene>
    <name evidence="4" type="ORF">FXB42_09595</name>
</gene>
<dbReference type="InterPro" id="IPR047951">
    <property type="entry name" value="Transpos_ISL3"/>
</dbReference>
<feature type="domain" description="Transposase IS204/IS1001/IS1096/IS1165 zinc-finger" evidence="3">
    <location>
        <begin position="40"/>
        <end position="84"/>
    </location>
</feature>
<feature type="compositionally biased region" description="Basic and acidic residues" evidence="1">
    <location>
        <begin position="277"/>
        <end position="287"/>
    </location>
</feature>
<feature type="domain" description="Transposase IS204/IS1001/IS1096/IS1165 DDE" evidence="2">
    <location>
        <begin position="162"/>
        <end position="254"/>
    </location>
</feature>